<evidence type="ECO:0000256" key="1">
    <source>
        <dbReference type="ARBA" id="ARBA00022801"/>
    </source>
</evidence>
<dbReference type="AlphaFoldDB" id="A0A8S3R9V8"/>
<dbReference type="EC" id="3.1.1.-" evidence="3"/>
<dbReference type="Proteomes" id="UP000683360">
    <property type="component" value="Unassembled WGS sequence"/>
</dbReference>
<dbReference type="InterPro" id="IPR050300">
    <property type="entry name" value="GDXG_lipolytic_enzyme"/>
</dbReference>
<dbReference type="GO" id="GO:0016787">
    <property type="term" value="F:hydrolase activity"/>
    <property type="evidence" value="ECO:0007669"/>
    <property type="project" value="UniProtKB-KW"/>
</dbReference>
<accession>A0A8S3R9V8</accession>
<evidence type="ECO:0000313" key="3">
    <source>
        <dbReference type="EMBL" id="CAG2206089.1"/>
    </source>
</evidence>
<protein>
    <submittedName>
        <fullName evidence="3">AADACL3_4</fullName>
        <ecNumber evidence="3">3.1.1.-</ecNumber>
    </submittedName>
</protein>
<dbReference type="Pfam" id="PF07859">
    <property type="entry name" value="Abhydrolase_3"/>
    <property type="match status" value="2"/>
</dbReference>
<dbReference type="PANTHER" id="PTHR48081:SF8">
    <property type="entry name" value="ALPHA_BETA HYDROLASE FOLD-3 DOMAIN-CONTAINING PROTEIN-RELATED"/>
    <property type="match status" value="1"/>
</dbReference>
<dbReference type="InterPro" id="IPR013094">
    <property type="entry name" value="AB_hydrolase_3"/>
</dbReference>
<comment type="caution">
    <text evidence="3">The sequence shown here is derived from an EMBL/GenBank/DDBJ whole genome shotgun (WGS) entry which is preliminary data.</text>
</comment>
<organism evidence="3 4">
    <name type="scientific">Mytilus edulis</name>
    <name type="common">Blue mussel</name>
    <dbReference type="NCBI Taxonomy" id="6550"/>
    <lineage>
        <taxon>Eukaryota</taxon>
        <taxon>Metazoa</taxon>
        <taxon>Spiralia</taxon>
        <taxon>Lophotrochozoa</taxon>
        <taxon>Mollusca</taxon>
        <taxon>Bivalvia</taxon>
        <taxon>Autobranchia</taxon>
        <taxon>Pteriomorphia</taxon>
        <taxon>Mytilida</taxon>
        <taxon>Mytiloidea</taxon>
        <taxon>Mytilidae</taxon>
        <taxon>Mytilinae</taxon>
        <taxon>Mytilus</taxon>
    </lineage>
</organism>
<name>A0A8S3R9V8_MYTED</name>
<feature type="domain" description="Alpha/beta hydrolase fold-3" evidence="2">
    <location>
        <begin position="237"/>
        <end position="297"/>
    </location>
</feature>
<gene>
    <name evidence="3" type="ORF">MEDL_20436</name>
</gene>
<evidence type="ECO:0000313" key="4">
    <source>
        <dbReference type="Proteomes" id="UP000683360"/>
    </source>
</evidence>
<proteinExistence type="predicted"/>
<reference evidence="3" key="1">
    <citation type="submission" date="2021-03" db="EMBL/GenBank/DDBJ databases">
        <authorList>
            <person name="Bekaert M."/>
        </authorList>
    </citation>
    <scope>NUCLEOTIDE SEQUENCE</scope>
</reference>
<evidence type="ECO:0000259" key="2">
    <source>
        <dbReference type="Pfam" id="PF07859"/>
    </source>
</evidence>
<dbReference type="OrthoDB" id="408631at2759"/>
<dbReference type="SUPFAM" id="SSF53474">
    <property type="entry name" value="alpha/beta-Hydrolases"/>
    <property type="match status" value="1"/>
</dbReference>
<dbReference type="EMBL" id="CAJPWZ010001038">
    <property type="protein sequence ID" value="CAG2206089.1"/>
    <property type="molecule type" value="Genomic_DNA"/>
</dbReference>
<sequence>MEEEANFDGVLVRIFKPTNTKGLIPGIVYIHGGGWYIFNTKTYSYFTKLLSKKANAVVVSVEYRLAPENTFPVPFDDCLNATKYFLINARKYNVNPDKVGIAGDSAGGNLSMAVALKLAIEPTLDIPKLAYQVLIYPCLQALDFNLSSFRENNIDRNTHCGLTRNAMILFNNLYAFGNYENFMAFSNNTHVTVAMKKKYRYRVDPKCLQGRYQMEPNDDTETDDTELANQISEIIFNPYFAPLMATDAQLGKLPNTFLITCEYDGLRDEGLILNERMKAINHPIKHLHLSGSEHGVLIYPYYNVYKSSVDRIAFYIQEITK</sequence>
<keyword evidence="4" id="KW-1185">Reference proteome</keyword>
<dbReference type="Gene3D" id="3.40.50.1820">
    <property type="entry name" value="alpha/beta hydrolase"/>
    <property type="match status" value="1"/>
</dbReference>
<dbReference type="PANTHER" id="PTHR48081">
    <property type="entry name" value="AB HYDROLASE SUPERFAMILY PROTEIN C4A8.06C"/>
    <property type="match status" value="1"/>
</dbReference>
<keyword evidence="1 3" id="KW-0378">Hydrolase</keyword>
<dbReference type="InterPro" id="IPR029058">
    <property type="entry name" value="AB_hydrolase_fold"/>
</dbReference>
<feature type="domain" description="Alpha/beta hydrolase fold-3" evidence="2">
    <location>
        <begin position="27"/>
        <end position="176"/>
    </location>
</feature>